<keyword evidence="5 9" id="KW-0378">Hydrolase</keyword>
<evidence type="ECO:0000256" key="2">
    <source>
        <dbReference type="ARBA" id="ARBA00007495"/>
    </source>
</evidence>
<dbReference type="Pfam" id="PF00331">
    <property type="entry name" value="Glyco_hydro_10"/>
    <property type="match status" value="1"/>
</dbReference>
<evidence type="ECO:0000256" key="3">
    <source>
        <dbReference type="ARBA" id="ARBA00022651"/>
    </source>
</evidence>
<keyword evidence="14" id="KW-1185">Reference proteome</keyword>
<dbReference type="InterPro" id="IPR001000">
    <property type="entry name" value="GH10_dom"/>
</dbReference>
<dbReference type="PANTHER" id="PTHR31490:SF88">
    <property type="entry name" value="BETA-XYLANASE"/>
    <property type="match status" value="1"/>
</dbReference>
<feature type="region of interest" description="Disordered" evidence="10">
    <location>
        <begin position="26"/>
        <end position="50"/>
    </location>
</feature>
<sequence>MKRNWTRREGLAALIGLAAGACSGGGGGMATPAAPSPTRSPGPAPTPTASLNQAARKRNMRFGSAYAWSPPGADAGSFANPDYAALLERDCGILVPENEMKWQAVRPSATTFDFDRFDAMMDYATRQGLAVRGHNLLWHQPKWMPAWERNHDFGPDPKAEGKRLLIEHIRTVMGRYKDRIHSWDVVNEAVSNQDGTLYTTALSDAIGSAEATLDLAFRTAREESPDAQLVYNDYMSWEPDNAEHRAGVLKLLKGFRDRGVPVDVLGVQSHIGIFEDRPVDQLAADYTPEWRDFLDRVTGMGYDLVITELDVRGDALPADVTARDRAMADYAHAYLDVMFAYPQLRDVLVWGMCDKYSWLQNRDPRADGRPKRPCPYDASFRVKPLRGAIADAFARPRQARS</sequence>
<name>A0ABZ0B5S9_9SPHN</name>
<keyword evidence="8 9" id="KW-0624">Polysaccharide degradation</keyword>
<dbReference type="SUPFAM" id="SSF51445">
    <property type="entry name" value="(Trans)glycosidases"/>
    <property type="match status" value="1"/>
</dbReference>
<feature type="domain" description="GH10" evidence="12">
    <location>
        <begin position="72"/>
        <end position="392"/>
    </location>
</feature>
<reference evidence="13 14" key="1">
    <citation type="submission" date="2023-09" db="EMBL/GenBank/DDBJ databases">
        <authorList>
            <person name="Rey-Velasco X."/>
        </authorList>
    </citation>
    <scope>NUCLEOTIDE SEQUENCE [LARGE SCALE GENOMIC DNA]</scope>
    <source>
        <strain evidence="13 14">W311</strain>
    </source>
</reference>
<feature type="chain" id="PRO_5047313860" description="Beta-xylanase" evidence="11">
    <location>
        <begin position="24"/>
        <end position="401"/>
    </location>
</feature>
<dbReference type="PRINTS" id="PR00134">
    <property type="entry name" value="GLHYDRLASE10"/>
</dbReference>
<comment type="similarity">
    <text evidence="2 9">Belongs to the glycosyl hydrolase 10 (cellulase F) family.</text>
</comment>
<keyword evidence="6 9" id="KW-0119">Carbohydrate metabolism</keyword>
<dbReference type="Gene3D" id="3.20.20.80">
    <property type="entry name" value="Glycosidases"/>
    <property type="match status" value="1"/>
</dbReference>
<dbReference type="PROSITE" id="PS51257">
    <property type="entry name" value="PROKAR_LIPOPROTEIN"/>
    <property type="match status" value="1"/>
</dbReference>
<keyword evidence="7 9" id="KW-0326">Glycosidase</keyword>
<dbReference type="Proteomes" id="UP001302249">
    <property type="component" value="Chromosome"/>
</dbReference>
<evidence type="ECO:0000256" key="11">
    <source>
        <dbReference type="SAM" id="SignalP"/>
    </source>
</evidence>
<proteinExistence type="inferred from homology"/>
<accession>A0ABZ0B5S9</accession>
<evidence type="ECO:0000256" key="8">
    <source>
        <dbReference type="ARBA" id="ARBA00023326"/>
    </source>
</evidence>
<evidence type="ECO:0000256" key="10">
    <source>
        <dbReference type="SAM" id="MobiDB-lite"/>
    </source>
</evidence>
<dbReference type="InterPro" id="IPR017853">
    <property type="entry name" value="GH"/>
</dbReference>
<dbReference type="RefSeq" id="WP_313912724.1">
    <property type="nucleotide sequence ID" value="NZ_CP135076.1"/>
</dbReference>
<evidence type="ECO:0000313" key="14">
    <source>
        <dbReference type="Proteomes" id="UP001302249"/>
    </source>
</evidence>
<evidence type="ECO:0000256" key="7">
    <source>
        <dbReference type="ARBA" id="ARBA00023295"/>
    </source>
</evidence>
<evidence type="ECO:0000259" key="12">
    <source>
        <dbReference type="PROSITE" id="PS51760"/>
    </source>
</evidence>
<protein>
    <recommendedName>
        <fullName evidence="9">Beta-xylanase</fullName>
        <ecNumber evidence="9">3.2.1.8</ecNumber>
    </recommendedName>
</protein>
<evidence type="ECO:0000256" key="6">
    <source>
        <dbReference type="ARBA" id="ARBA00023277"/>
    </source>
</evidence>
<evidence type="ECO:0000256" key="5">
    <source>
        <dbReference type="ARBA" id="ARBA00022801"/>
    </source>
</evidence>
<keyword evidence="3" id="KW-0858">Xylan degradation</keyword>
<evidence type="ECO:0000313" key="13">
    <source>
        <dbReference type="EMBL" id="WNO52360.1"/>
    </source>
</evidence>
<dbReference type="EMBL" id="CP135076">
    <property type="protein sequence ID" value="WNO52360.1"/>
    <property type="molecule type" value="Genomic_DNA"/>
</dbReference>
<dbReference type="EC" id="3.2.1.8" evidence="9"/>
<organism evidence="13 14">
    <name type="scientific">Stakelama saccharophila</name>
    <dbReference type="NCBI Taxonomy" id="3075605"/>
    <lineage>
        <taxon>Bacteria</taxon>
        <taxon>Pseudomonadati</taxon>
        <taxon>Pseudomonadota</taxon>
        <taxon>Alphaproteobacteria</taxon>
        <taxon>Sphingomonadales</taxon>
        <taxon>Sphingomonadaceae</taxon>
        <taxon>Stakelama</taxon>
    </lineage>
</organism>
<evidence type="ECO:0000256" key="9">
    <source>
        <dbReference type="RuleBase" id="RU361174"/>
    </source>
</evidence>
<evidence type="ECO:0000256" key="4">
    <source>
        <dbReference type="ARBA" id="ARBA00022729"/>
    </source>
</evidence>
<evidence type="ECO:0000256" key="1">
    <source>
        <dbReference type="ARBA" id="ARBA00000681"/>
    </source>
</evidence>
<comment type="catalytic activity">
    <reaction evidence="1 9">
        <text>Endohydrolysis of (1-&gt;4)-beta-D-xylosidic linkages in xylans.</text>
        <dbReference type="EC" id="3.2.1.8"/>
    </reaction>
</comment>
<dbReference type="PROSITE" id="PS51760">
    <property type="entry name" value="GH10_2"/>
    <property type="match status" value="1"/>
</dbReference>
<gene>
    <name evidence="13" type="ORF">RPR59_07670</name>
</gene>
<dbReference type="SMART" id="SM00633">
    <property type="entry name" value="Glyco_10"/>
    <property type="match status" value="1"/>
</dbReference>
<feature type="signal peptide" evidence="11">
    <location>
        <begin position="1"/>
        <end position="23"/>
    </location>
</feature>
<dbReference type="PANTHER" id="PTHR31490">
    <property type="entry name" value="GLYCOSYL HYDROLASE"/>
    <property type="match status" value="1"/>
</dbReference>
<keyword evidence="4 11" id="KW-0732">Signal</keyword>
<feature type="compositionally biased region" description="Pro residues" evidence="10">
    <location>
        <begin position="34"/>
        <end position="46"/>
    </location>
</feature>
<dbReference type="InterPro" id="IPR044846">
    <property type="entry name" value="GH10"/>
</dbReference>